<dbReference type="RefSeq" id="WP_140473459.1">
    <property type="nucleotide sequence ID" value="NZ_RCZD01000007.1"/>
</dbReference>
<dbReference type="OrthoDB" id="9806522at2"/>
<evidence type="ECO:0000256" key="5">
    <source>
        <dbReference type="ARBA" id="ARBA00022519"/>
    </source>
</evidence>
<keyword evidence="6 10" id="KW-0812">Transmembrane</keyword>
<dbReference type="InterPro" id="IPR036837">
    <property type="entry name" value="Cation_efflux_CTD_sf"/>
</dbReference>
<keyword evidence="5" id="KW-1003">Cell membrane</keyword>
<feature type="transmembrane region" description="Helical" evidence="10">
    <location>
        <begin position="25"/>
        <end position="45"/>
    </location>
</feature>
<dbReference type="NCBIfam" id="TIGR01297">
    <property type="entry name" value="CDF"/>
    <property type="match status" value="1"/>
</dbReference>
<organism evidence="13 14">
    <name type="scientific">Ewingella americana</name>
    <dbReference type="NCBI Taxonomy" id="41202"/>
    <lineage>
        <taxon>Bacteria</taxon>
        <taxon>Pseudomonadati</taxon>
        <taxon>Pseudomonadota</taxon>
        <taxon>Gammaproteobacteria</taxon>
        <taxon>Enterobacterales</taxon>
        <taxon>Yersiniaceae</taxon>
        <taxon>Ewingella</taxon>
    </lineage>
</organism>
<keyword evidence="8 10" id="KW-1133">Transmembrane helix</keyword>
<proteinExistence type="inferred from homology"/>
<keyword evidence="9 10" id="KW-0472">Membrane</keyword>
<dbReference type="Gene3D" id="1.20.1510.10">
    <property type="entry name" value="Cation efflux protein transmembrane domain"/>
    <property type="match status" value="1"/>
</dbReference>
<name>A0A502GHI0_9GAMM</name>
<evidence type="ECO:0000256" key="9">
    <source>
        <dbReference type="ARBA" id="ARBA00023136"/>
    </source>
</evidence>
<evidence type="ECO:0000256" key="8">
    <source>
        <dbReference type="ARBA" id="ARBA00022989"/>
    </source>
</evidence>
<comment type="caution">
    <text evidence="13">The sequence shown here is derived from an EMBL/GenBank/DDBJ whole genome shotgun (WGS) entry which is preliminary data.</text>
</comment>
<dbReference type="SUPFAM" id="SSF160240">
    <property type="entry name" value="Cation efflux protein cytoplasmic domain-like"/>
    <property type="match status" value="1"/>
</dbReference>
<dbReference type="EMBL" id="RCZD01000007">
    <property type="protein sequence ID" value="TPG60770.1"/>
    <property type="molecule type" value="Genomic_DNA"/>
</dbReference>
<dbReference type="GO" id="GO:0016020">
    <property type="term" value="C:membrane"/>
    <property type="evidence" value="ECO:0007669"/>
    <property type="project" value="UniProtKB-SubCell"/>
</dbReference>
<keyword evidence="4" id="KW-0408">Iron</keyword>
<keyword evidence="14" id="KW-1185">Reference proteome</keyword>
<evidence type="ECO:0000259" key="11">
    <source>
        <dbReference type="Pfam" id="PF01545"/>
    </source>
</evidence>
<dbReference type="Pfam" id="PF16916">
    <property type="entry name" value="ZT_dimer"/>
    <property type="match status" value="1"/>
</dbReference>
<dbReference type="InterPro" id="IPR002524">
    <property type="entry name" value="Cation_efflux"/>
</dbReference>
<keyword evidence="7" id="KW-0864">Zinc transport</keyword>
<dbReference type="PANTHER" id="PTHR43840">
    <property type="entry name" value="MITOCHONDRIAL METAL TRANSPORTER 1-RELATED"/>
    <property type="match status" value="1"/>
</dbReference>
<feature type="domain" description="Cation efflux protein cytoplasmic" evidence="12">
    <location>
        <begin position="226"/>
        <end position="300"/>
    </location>
</feature>
<evidence type="ECO:0000256" key="7">
    <source>
        <dbReference type="ARBA" id="ARBA00022906"/>
    </source>
</evidence>
<evidence type="ECO:0000256" key="4">
    <source>
        <dbReference type="ARBA" id="ARBA00022496"/>
    </source>
</evidence>
<reference evidence="13 14" key="1">
    <citation type="journal article" date="2019" name="Environ. Microbiol.">
        <title>Species interactions and distinct microbial communities in high Arctic permafrost affected cryosols are associated with the CH4 and CO2 gas fluxes.</title>
        <authorList>
            <person name="Altshuler I."/>
            <person name="Hamel J."/>
            <person name="Turney S."/>
            <person name="Magnuson E."/>
            <person name="Levesque R."/>
            <person name="Greer C."/>
            <person name="Whyte L.G."/>
        </authorList>
    </citation>
    <scope>NUCLEOTIDE SEQUENCE [LARGE SCALE GENOMIC DNA]</scope>
    <source>
        <strain evidence="13 14">E4</strain>
    </source>
</reference>
<dbReference type="GO" id="GO:0006826">
    <property type="term" value="P:iron ion transport"/>
    <property type="evidence" value="ECO:0007669"/>
    <property type="project" value="UniProtKB-KW"/>
</dbReference>
<evidence type="ECO:0000256" key="1">
    <source>
        <dbReference type="ARBA" id="ARBA00004141"/>
    </source>
</evidence>
<evidence type="ECO:0000256" key="6">
    <source>
        <dbReference type="ARBA" id="ARBA00022692"/>
    </source>
</evidence>
<protein>
    <submittedName>
        <fullName evidence="13">Cation transporter</fullName>
    </submittedName>
</protein>
<dbReference type="Pfam" id="PF01545">
    <property type="entry name" value="Cation_efflux"/>
    <property type="match status" value="1"/>
</dbReference>
<dbReference type="SUPFAM" id="SSF161111">
    <property type="entry name" value="Cation efflux protein transmembrane domain-like"/>
    <property type="match status" value="1"/>
</dbReference>
<feature type="domain" description="Cation efflux protein transmembrane" evidence="11">
    <location>
        <begin position="26"/>
        <end position="219"/>
    </location>
</feature>
<accession>A0A502GHI0</accession>
<comment type="similarity">
    <text evidence="2">Belongs to the cation diffusion facilitator (CDF) transporter (TC 2.A.4) family. FieF subfamily.</text>
</comment>
<dbReference type="GO" id="GO:0006829">
    <property type="term" value="P:zinc ion transport"/>
    <property type="evidence" value="ECO:0007669"/>
    <property type="project" value="UniProtKB-KW"/>
</dbReference>
<feature type="transmembrane region" description="Helical" evidence="10">
    <location>
        <begin position="126"/>
        <end position="149"/>
    </location>
</feature>
<evidence type="ECO:0000256" key="3">
    <source>
        <dbReference type="ARBA" id="ARBA00022448"/>
    </source>
</evidence>
<evidence type="ECO:0000313" key="13">
    <source>
        <dbReference type="EMBL" id="TPG60770.1"/>
    </source>
</evidence>
<feature type="transmembrane region" description="Helical" evidence="10">
    <location>
        <begin position="51"/>
        <end position="72"/>
    </location>
</feature>
<keyword evidence="3" id="KW-0813">Transport</keyword>
<dbReference type="FunFam" id="1.20.1510.10:FF:000006">
    <property type="entry name" value="Divalent cation efflux transporter"/>
    <property type="match status" value="1"/>
</dbReference>
<dbReference type="InterPro" id="IPR027469">
    <property type="entry name" value="Cation_efflux_TMD_sf"/>
</dbReference>
<feature type="transmembrane region" description="Helical" evidence="10">
    <location>
        <begin position="93"/>
        <end position="114"/>
    </location>
</feature>
<dbReference type="InterPro" id="IPR058533">
    <property type="entry name" value="Cation_efflux_TM"/>
</dbReference>
<gene>
    <name evidence="13" type="ORF">EAH77_14260</name>
</gene>
<evidence type="ECO:0000256" key="2">
    <source>
        <dbReference type="ARBA" id="ARBA00010212"/>
    </source>
</evidence>
<dbReference type="InterPro" id="IPR050291">
    <property type="entry name" value="CDF_Transporter"/>
</dbReference>
<comment type="subcellular location">
    <subcellularLocation>
        <location evidence="1">Membrane</location>
        <topology evidence="1">Multi-pass membrane protein</topology>
    </subcellularLocation>
</comment>
<keyword evidence="5" id="KW-0997">Cell inner membrane</keyword>
<feature type="transmembrane region" description="Helical" evidence="10">
    <location>
        <begin position="194"/>
        <end position="212"/>
    </location>
</feature>
<sequence length="318" mass="34908">MRKNKVSNDDGNKYQERFNAARKSTWVSVIANCFLTLGQIFTGFFSGSQGLIADGIHSLSDLVADFVVLVANNKSKKNADPDHHYGHYRYENGASLIIGLILIVVGIAMLWSAINKINSPADIPQVHIVALWVALSALLIKEALFRYMLSVAKRVKSSMLVANAWHARSDAASSLIVALGIMGNLLGFKFLDPIAALIVGLIIAKMGYSFLYDALQDLMDRAVDVEIEDEIKKTLLATQGVINIHELKTRKVGDFILTDVHLEIDGNLTVKEGHDIAVSARNSVLKNPQILNVMTHVDPYNSKVLPVHLSPGNWTPGR</sequence>
<keyword evidence="7" id="KW-0406">Ion transport</keyword>
<dbReference type="GO" id="GO:0008324">
    <property type="term" value="F:monoatomic cation transmembrane transporter activity"/>
    <property type="evidence" value="ECO:0007669"/>
    <property type="project" value="InterPro"/>
</dbReference>
<keyword evidence="7" id="KW-0862">Zinc</keyword>
<dbReference type="Gene3D" id="3.30.70.1350">
    <property type="entry name" value="Cation efflux protein, cytoplasmic domain"/>
    <property type="match status" value="1"/>
</dbReference>
<dbReference type="InterPro" id="IPR027470">
    <property type="entry name" value="Cation_efflux_CTD"/>
</dbReference>
<keyword evidence="4" id="KW-0410">Iron transport</keyword>
<feature type="transmembrane region" description="Helical" evidence="10">
    <location>
        <begin position="170"/>
        <end position="188"/>
    </location>
</feature>
<evidence type="ECO:0000256" key="10">
    <source>
        <dbReference type="SAM" id="Phobius"/>
    </source>
</evidence>
<dbReference type="AlphaFoldDB" id="A0A502GHI0"/>
<evidence type="ECO:0000259" key="12">
    <source>
        <dbReference type="Pfam" id="PF16916"/>
    </source>
</evidence>
<evidence type="ECO:0000313" key="14">
    <source>
        <dbReference type="Proteomes" id="UP000317663"/>
    </source>
</evidence>
<dbReference type="PANTHER" id="PTHR43840:SF15">
    <property type="entry name" value="MITOCHONDRIAL METAL TRANSPORTER 1-RELATED"/>
    <property type="match status" value="1"/>
</dbReference>
<dbReference type="Proteomes" id="UP000317663">
    <property type="component" value="Unassembled WGS sequence"/>
</dbReference>